<keyword evidence="8 9" id="KW-0961">Cell wall biogenesis/degradation</keyword>
<feature type="transmembrane region" description="Helical" evidence="8">
    <location>
        <begin position="438"/>
        <end position="460"/>
    </location>
</feature>
<feature type="transmembrane region" description="Helical" evidence="8">
    <location>
        <begin position="309"/>
        <end position="330"/>
    </location>
</feature>
<feature type="transmembrane region" description="Helical" evidence="8">
    <location>
        <begin position="472"/>
        <end position="494"/>
    </location>
</feature>
<keyword evidence="6 8" id="KW-1133">Transmembrane helix</keyword>
<sequence>MSQSKLVKSASILMIITLISKVVGFFRDALTANAFGATYSTDAYNMAVTIPNILFATFSLAIATTFIPILTESLKTKGKEEMFDFANNIMNVITIISIIFGIVGWIFADKIVFLMAPKFSGETYNLTVFLTKLCIINIVFMSLNSGFTAILQTLEDFLAPSLVGIMMNLPIIFYILLVPNKSIFGLTIATIIGKLLEVLIQIPWVLKHGYRFKFFINLKDERIKRILILVIPVIIGTGVNQLNAIVDKAIASGLREGTISALDYATKVNGMVYSVFGMAVITIVYPMLSQAATNHDLSDYKGYLNKAVNSINVIMIPTTVGLVLLNEPIINVIFRHGAFDDVAANMTSTALIYYALGITFYGIRDVLSRGFYALNDTKTPMINGAIGVIVNIACNLIITRYMGIGGVALSTSIAAVSTTLLLGYNLSKKVDGLNSKNMIYKGLKILMASLIMGVGIYLINKMLPSNMMSTNLGSLIILVVSGILGILTYIFIIYKLKVEEANEIIKKLIKK</sequence>
<dbReference type="UniPathway" id="UPA00219"/>
<feature type="transmembrane region" description="Helical" evidence="8">
    <location>
        <begin position="89"/>
        <end position="108"/>
    </location>
</feature>
<dbReference type="PRINTS" id="PR01806">
    <property type="entry name" value="VIRFACTRMVIN"/>
</dbReference>
<dbReference type="Proteomes" id="UP000184310">
    <property type="component" value="Unassembled WGS sequence"/>
</dbReference>
<comment type="subcellular location">
    <subcellularLocation>
        <location evidence="1 8">Cell membrane</location>
        <topology evidence="1 8">Multi-pass membrane protein</topology>
    </subcellularLocation>
</comment>
<dbReference type="GO" id="GO:0009252">
    <property type="term" value="P:peptidoglycan biosynthetic process"/>
    <property type="evidence" value="ECO:0007669"/>
    <property type="project" value="UniProtKB-UniRule"/>
</dbReference>
<comment type="similarity">
    <text evidence="8 9">Belongs to the MurJ/MviN family.</text>
</comment>
<feature type="transmembrane region" description="Helical" evidence="8">
    <location>
        <begin position="342"/>
        <end position="361"/>
    </location>
</feature>
<evidence type="ECO:0000256" key="1">
    <source>
        <dbReference type="ARBA" id="ARBA00004651"/>
    </source>
</evidence>
<dbReference type="OrthoDB" id="9804143at2"/>
<evidence type="ECO:0000256" key="9">
    <source>
        <dbReference type="PIRNR" id="PIRNR002869"/>
    </source>
</evidence>
<dbReference type="CDD" id="cd13123">
    <property type="entry name" value="MATE_MurJ_like"/>
    <property type="match status" value="1"/>
</dbReference>
<dbReference type="GO" id="GO:0015648">
    <property type="term" value="F:lipid-linked peptidoglycan transporter activity"/>
    <property type="evidence" value="ECO:0007669"/>
    <property type="project" value="UniProtKB-UniRule"/>
</dbReference>
<evidence type="ECO:0000256" key="2">
    <source>
        <dbReference type="ARBA" id="ARBA00022475"/>
    </source>
</evidence>
<name>A0A1M6Q6P7_9CLOT</name>
<dbReference type="STRING" id="1121302.SAMN02745163_03301"/>
<feature type="transmembrane region" description="Helical" evidence="8">
    <location>
        <begin position="270"/>
        <end position="288"/>
    </location>
</feature>
<comment type="pathway">
    <text evidence="8">Cell wall biogenesis; peptidoglycan biosynthesis.</text>
</comment>
<dbReference type="NCBIfam" id="TIGR01695">
    <property type="entry name" value="murJ_mviN"/>
    <property type="match status" value="1"/>
</dbReference>
<dbReference type="GO" id="GO:0034204">
    <property type="term" value="P:lipid translocation"/>
    <property type="evidence" value="ECO:0007669"/>
    <property type="project" value="TreeGrafter"/>
</dbReference>
<dbReference type="HAMAP" id="MF_02078">
    <property type="entry name" value="MurJ_MviN"/>
    <property type="match status" value="1"/>
</dbReference>
<feature type="transmembrane region" description="Helical" evidence="8">
    <location>
        <begin position="128"/>
        <end position="150"/>
    </location>
</feature>
<evidence type="ECO:0000256" key="6">
    <source>
        <dbReference type="ARBA" id="ARBA00022989"/>
    </source>
</evidence>
<dbReference type="Pfam" id="PF03023">
    <property type="entry name" value="MurJ"/>
    <property type="match status" value="1"/>
</dbReference>
<keyword evidence="11" id="KW-1185">Reference proteome</keyword>
<keyword evidence="3 8" id="KW-0812">Transmembrane</keyword>
<evidence type="ECO:0000256" key="3">
    <source>
        <dbReference type="ARBA" id="ARBA00022692"/>
    </source>
</evidence>
<feature type="transmembrane region" description="Helical" evidence="8">
    <location>
        <begin position="381"/>
        <end position="398"/>
    </location>
</feature>
<comment type="function">
    <text evidence="8 9">Involved in peptidoglycan biosynthesis. Transports lipid-linked peptidoglycan precursors from the inner to the outer leaflet of the cytoplasmic membrane.</text>
</comment>
<keyword evidence="8 9" id="KW-0813">Transport</keyword>
<feature type="transmembrane region" description="Helical" evidence="8">
    <location>
        <begin position="183"/>
        <end position="206"/>
    </location>
</feature>
<dbReference type="RefSeq" id="WP_072990350.1">
    <property type="nucleotide sequence ID" value="NZ_FQZB01000014.1"/>
</dbReference>
<keyword evidence="2 8" id="KW-1003">Cell membrane</keyword>
<keyword evidence="4 8" id="KW-0133">Cell shape</keyword>
<reference evidence="10 11" key="1">
    <citation type="submission" date="2016-11" db="EMBL/GenBank/DDBJ databases">
        <authorList>
            <person name="Jaros S."/>
            <person name="Januszkiewicz K."/>
            <person name="Wedrychowicz H."/>
        </authorList>
    </citation>
    <scope>NUCLEOTIDE SEQUENCE [LARGE SCALE GENOMIC DNA]</scope>
    <source>
        <strain evidence="10 11">DSM 21758</strain>
    </source>
</reference>
<organism evidence="10 11">
    <name type="scientific">Clostridium cavendishii DSM 21758</name>
    <dbReference type="NCBI Taxonomy" id="1121302"/>
    <lineage>
        <taxon>Bacteria</taxon>
        <taxon>Bacillati</taxon>
        <taxon>Bacillota</taxon>
        <taxon>Clostridia</taxon>
        <taxon>Eubacteriales</taxon>
        <taxon>Clostridiaceae</taxon>
        <taxon>Clostridium</taxon>
    </lineage>
</organism>
<feature type="transmembrane region" description="Helical" evidence="8">
    <location>
        <begin position="50"/>
        <end position="69"/>
    </location>
</feature>
<evidence type="ECO:0000313" key="10">
    <source>
        <dbReference type="EMBL" id="SHK15797.1"/>
    </source>
</evidence>
<evidence type="ECO:0000256" key="7">
    <source>
        <dbReference type="ARBA" id="ARBA00023136"/>
    </source>
</evidence>
<dbReference type="InterPro" id="IPR004268">
    <property type="entry name" value="MurJ"/>
</dbReference>
<evidence type="ECO:0000256" key="4">
    <source>
        <dbReference type="ARBA" id="ARBA00022960"/>
    </source>
</evidence>
<feature type="transmembrane region" description="Helical" evidence="8">
    <location>
        <begin position="404"/>
        <end position="426"/>
    </location>
</feature>
<dbReference type="GO" id="GO:0071555">
    <property type="term" value="P:cell wall organization"/>
    <property type="evidence" value="ECO:0007669"/>
    <property type="project" value="UniProtKB-UniRule"/>
</dbReference>
<dbReference type="PANTHER" id="PTHR47019">
    <property type="entry name" value="LIPID II FLIPPASE MURJ"/>
    <property type="match status" value="1"/>
</dbReference>
<proteinExistence type="inferred from homology"/>
<dbReference type="PANTHER" id="PTHR47019:SF1">
    <property type="entry name" value="LIPID II FLIPPASE MURJ"/>
    <property type="match status" value="1"/>
</dbReference>
<gene>
    <name evidence="8" type="primary">murJ</name>
    <name evidence="10" type="ORF">SAMN02745163_03301</name>
</gene>
<dbReference type="PIRSF" id="PIRSF002869">
    <property type="entry name" value="MviN"/>
    <property type="match status" value="1"/>
</dbReference>
<dbReference type="GO" id="GO:0005886">
    <property type="term" value="C:plasma membrane"/>
    <property type="evidence" value="ECO:0007669"/>
    <property type="project" value="UniProtKB-SubCell"/>
</dbReference>
<feature type="transmembrane region" description="Helical" evidence="8">
    <location>
        <begin position="12"/>
        <end position="30"/>
    </location>
</feature>
<dbReference type="GO" id="GO:0008360">
    <property type="term" value="P:regulation of cell shape"/>
    <property type="evidence" value="ECO:0007669"/>
    <property type="project" value="UniProtKB-UniRule"/>
</dbReference>
<evidence type="ECO:0000313" key="11">
    <source>
        <dbReference type="Proteomes" id="UP000184310"/>
    </source>
</evidence>
<dbReference type="InterPro" id="IPR051050">
    <property type="entry name" value="Lipid_II_flippase_MurJ/MviN"/>
</dbReference>
<protein>
    <recommendedName>
        <fullName evidence="8">Probable lipid II flippase MurJ</fullName>
    </recommendedName>
</protein>
<dbReference type="EMBL" id="FQZB01000014">
    <property type="protein sequence ID" value="SHK15797.1"/>
    <property type="molecule type" value="Genomic_DNA"/>
</dbReference>
<accession>A0A1M6Q6P7</accession>
<evidence type="ECO:0000256" key="5">
    <source>
        <dbReference type="ARBA" id="ARBA00022984"/>
    </source>
</evidence>
<dbReference type="AlphaFoldDB" id="A0A1M6Q6P7"/>
<feature type="transmembrane region" description="Helical" evidence="8">
    <location>
        <begin position="226"/>
        <end position="246"/>
    </location>
</feature>
<keyword evidence="5 8" id="KW-0573">Peptidoglycan synthesis</keyword>
<feature type="transmembrane region" description="Helical" evidence="8">
    <location>
        <begin position="157"/>
        <end position="177"/>
    </location>
</feature>
<evidence type="ECO:0000256" key="8">
    <source>
        <dbReference type="HAMAP-Rule" id="MF_02078"/>
    </source>
</evidence>
<keyword evidence="7 8" id="KW-0472">Membrane</keyword>